<name>A0A7G6E5J0_THEFR</name>
<evidence type="ECO:0000313" key="9">
    <source>
        <dbReference type="EMBL" id="QNB47344.1"/>
    </source>
</evidence>
<feature type="binding site" evidence="8">
    <location>
        <position position="23"/>
    </location>
    <ligand>
        <name>5-amino-6-(D-ribitylamino)uracil</name>
        <dbReference type="ChEBI" id="CHEBI:15934"/>
    </ligand>
</feature>
<dbReference type="HAMAP" id="MF_00178">
    <property type="entry name" value="Lumazine_synth"/>
    <property type="match status" value="1"/>
</dbReference>
<feature type="binding site" evidence="8">
    <location>
        <begin position="85"/>
        <end position="86"/>
    </location>
    <ligand>
        <name>(2S)-2-hydroxy-3-oxobutyl phosphate</name>
        <dbReference type="ChEBI" id="CHEBI:58830"/>
    </ligand>
</feature>
<evidence type="ECO:0000256" key="5">
    <source>
        <dbReference type="ARBA" id="ARBA00022679"/>
    </source>
</evidence>
<dbReference type="InterPro" id="IPR036467">
    <property type="entry name" value="LS/RS_sf"/>
</dbReference>
<dbReference type="GO" id="GO:0009349">
    <property type="term" value="C:riboflavin synthase complex"/>
    <property type="evidence" value="ECO:0007669"/>
    <property type="project" value="UniProtKB-UniRule"/>
</dbReference>
<dbReference type="PANTHER" id="PTHR21058">
    <property type="entry name" value="6,7-DIMETHYL-8-RIBITYLLUMAZINE SYNTHASE DMRL SYNTHASE LUMAZINE SYNTHASE"/>
    <property type="match status" value="1"/>
</dbReference>
<dbReference type="GO" id="GO:0009231">
    <property type="term" value="P:riboflavin biosynthetic process"/>
    <property type="evidence" value="ECO:0007669"/>
    <property type="project" value="UniProtKB-UniRule"/>
</dbReference>
<comment type="pathway">
    <text evidence="1 8">Cofactor biosynthesis; riboflavin biosynthesis; riboflavin from 2-hydroxy-3-oxobutyl phosphate and 5-amino-6-(D-ribitylamino)uracil: step 1/2.</text>
</comment>
<dbReference type="PANTHER" id="PTHR21058:SF0">
    <property type="entry name" value="6,7-DIMETHYL-8-RIBITYLLUMAZINE SYNTHASE"/>
    <property type="match status" value="1"/>
</dbReference>
<comment type="catalytic activity">
    <reaction evidence="6 8">
        <text>(2S)-2-hydroxy-3-oxobutyl phosphate + 5-amino-6-(D-ribitylamino)uracil = 6,7-dimethyl-8-(1-D-ribityl)lumazine + phosphate + 2 H2O + H(+)</text>
        <dbReference type="Rhea" id="RHEA:26152"/>
        <dbReference type="ChEBI" id="CHEBI:15377"/>
        <dbReference type="ChEBI" id="CHEBI:15378"/>
        <dbReference type="ChEBI" id="CHEBI:15934"/>
        <dbReference type="ChEBI" id="CHEBI:43474"/>
        <dbReference type="ChEBI" id="CHEBI:58201"/>
        <dbReference type="ChEBI" id="CHEBI:58830"/>
        <dbReference type="EC" id="2.5.1.78"/>
    </reaction>
</comment>
<feature type="binding site" evidence="8">
    <location>
        <position position="127"/>
    </location>
    <ligand>
        <name>(2S)-2-hydroxy-3-oxobutyl phosphate</name>
        <dbReference type="ChEBI" id="CHEBI:58830"/>
    </ligand>
</feature>
<protein>
    <recommendedName>
        <fullName evidence="7 8">6,7-dimethyl-8-ribityllumazine synthase</fullName>
        <shortName evidence="8">DMRL synthase</shortName>
        <shortName evidence="8">LS</shortName>
        <shortName evidence="8">Lumazine synthase</shortName>
        <ecNumber evidence="3 8">2.5.1.78</ecNumber>
    </recommendedName>
</protein>
<dbReference type="UniPathway" id="UPA00275">
    <property type="reaction ID" value="UER00404"/>
</dbReference>
<proteinExistence type="inferred from homology"/>
<accession>A0A7G6E5J0</accession>
<dbReference type="SUPFAM" id="SSF52121">
    <property type="entry name" value="Lumazine synthase"/>
    <property type="match status" value="1"/>
</dbReference>
<dbReference type="EMBL" id="CP045798">
    <property type="protein sequence ID" value="QNB47344.1"/>
    <property type="molecule type" value="Genomic_DNA"/>
</dbReference>
<dbReference type="FunFam" id="3.40.50.960:FF:000001">
    <property type="entry name" value="6,7-dimethyl-8-ribityllumazine synthase"/>
    <property type="match status" value="1"/>
</dbReference>
<keyword evidence="4 8" id="KW-0686">Riboflavin biosynthesis</keyword>
<dbReference type="GO" id="GO:0005829">
    <property type="term" value="C:cytosol"/>
    <property type="evidence" value="ECO:0007669"/>
    <property type="project" value="TreeGrafter"/>
</dbReference>
<keyword evidence="10" id="KW-1185">Reference proteome</keyword>
<sequence length="156" mass="16510">MTKIYEGKLTGENLKIGIVVSRFNEFITNKLLGGAMDALIRHGVKETDIEVAWTPGAFEIPLVAKRMTAKGYDAVICLGAVIRGATPHFEYVSAEVAKGVAQVSLTSGIPVIFGVLTTDNIEQAVERAGTKAGNKGFEAAVSAIEMANLLKSIGTE</sequence>
<feature type="active site" description="Proton donor" evidence="8">
    <location>
        <position position="88"/>
    </location>
</feature>
<keyword evidence="5 8" id="KW-0808">Transferase</keyword>
<dbReference type="RefSeq" id="WP_034421284.1">
    <property type="nucleotide sequence ID" value="NZ_CP045798.1"/>
</dbReference>
<evidence type="ECO:0000256" key="4">
    <source>
        <dbReference type="ARBA" id="ARBA00022619"/>
    </source>
</evidence>
<evidence type="ECO:0000256" key="3">
    <source>
        <dbReference type="ARBA" id="ARBA00012664"/>
    </source>
</evidence>
<dbReference type="Pfam" id="PF00885">
    <property type="entry name" value="DMRL_synthase"/>
    <property type="match status" value="1"/>
</dbReference>
<comment type="function">
    <text evidence="8">Catalyzes the formation of 6,7-dimethyl-8-ribityllumazine by condensation of 5-amino-6-(D-ribitylamino)uracil with 3,4-dihydroxy-2-butanone 4-phosphate. This is the penultimate step in the biosynthesis of riboflavin.</text>
</comment>
<gene>
    <name evidence="8" type="primary">ribH</name>
    <name evidence="9" type="ORF">BR63_14225</name>
</gene>
<dbReference type="OrthoDB" id="9809709at2"/>
<feature type="binding site" evidence="8">
    <location>
        <position position="113"/>
    </location>
    <ligand>
        <name>5-amino-6-(D-ribitylamino)uracil</name>
        <dbReference type="ChEBI" id="CHEBI:15934"/>
    </ligand>
</feature>
<dbReference type="InterPro" id="IPR002180">
    <property type="entry name" value="LS/RS"/>
</dbReference>
<comment type="similarity">
    <text evidence="2 8">Belongs to the DMRL synthase family.</text>
</comment>
<evidence type="ECO:0000256" key="1">
    <source>
        <dbReference type="ARBA" id="ARBA00004917"/>
    </source>
</evidence>
<dbReference type="KEGG" id="tfr:BR63_14225"/>
<evidence type="ECO:0000256" key="7">
    <source>
        <dbReference type="ARBA" id="ARBA00072606"/>
    </source>
</evidence>
<organism evidence="9 10">
    <name type="scientific">Thermanaerosceptrum fracticalcis</name>
    <dbReference type="NCBI Taxonomy" id="1712410"/>
    <lineage>
        <taxon>Bacteria</taxon>
        <taxon>Bacillati</taxon>
        <taxon>Bacillota</taxon>
        <taxon>Clostridia</taxon>
        <taxon>Eubacteriales</taxon>
        <taxon>Peptococcaceae</taxon>
        <taxon>Thermanaerosceptrum</taxon>
    </lineage>
</organism>
<dbReference type="EC" id="2.5.1.78" evidence="3 8"/>
<evidence type="ECO:0000256" key="8">
    <source>
        <dbReference type="HAMAP-Rule" id="MF_00178"/>
    </source>
</evidence>
<feature type="binding site" evidence="8">
    <location>
        <begin position="57"/>
        <end position="59"/>
    </location>
    <ligand>
        <name>5-amino-6-(D-ribitylamino)uracil</name>
        <dbReference type="ChEBI" id="CHEBI:15934"/>
    </ligand>
</feature>
<evidence type="ECO:0000313" key="10">
    <source>
        <dbReference type="Proteomes" id="UP000515847"/>
    </source>
</evidence>
<dbReference type="InterPro" id="IPR034964">
    <property type="entry name" value="LS"/>
</dbReference>
<feature type="binding site" evidence="8">
    <location>
        <begin position="80"/>
        <end position="82"/>
    </location>
    <ligand>
        <name>5-amino-6-(D-ribitylamino)uracil</name>
        <dbReference type="ChEBI" id="CHEBI:15934"/>
    </ligand>
</feature>
<dbReference type="NCBIfam" id="NF000812">
    <property type="entry name" value="PRK00061.1-4"/>
    <property type="match status" value="1"/>
</dbReference>
<reference evidence="9 10" key="1">
    <citation type="journal article" date="2019" name="Front. Microbiol.">
        <title>Thermoanaerosceptrum fracticalcis gen. nov. sp. nov., a Novel Fumarate-Fermenting Microorganism From a Deep Fractured Carbonate Aquifer of the US Great Basin.</title>
        <authorList>
            <person name="Hamilton-Brehm S.D."/>
            <person name="Stewart L.E."/>
            <person name="Zavarin M."/>
            <person name="Caldwell M."/>
            <person name="Lawson P.A."/>
            <person name="Onstott T.C."/>
            <person name="Grzymski J."/>
            <person name="Neveux I."/>
            <person name="Lollar B.S."/>
            <person name="Russell C.E."/>
            <person name="Moser D.P."/>
        </authorList>
    </citation>
    <scope>NUCLEOTIDE SEQUENCE [LARGE SCALE GENOMIC DNA]</scope>
    <source>
        <strain evidence="9 10">DRI-13</strain>
    </source>
</reference>
<dbReference type="Proteomes" id="UP000515847">
    <property type="component" value="Chromosome"/>
</dbReference>
<dbReference type="NCBIfam" id="TIGR00114">
    <property type="entry name" value="lumazine-synth"/>
    <property type="match status" value="1"/>
</dbReference>
<dbReference type="Gene3D" id="3.40.50.960">
    <property type="entry name" value="Lumazine/riboflavin synthase"/>
    <property type="match status" value="1"/>
</dbReference>
<dbReference type="AlphaFoldDB" id="A0A7G6E5J0"/>
<dbReference type="GO" id="GO:0000906">
    <property type="term" value="F:6,7-dimethyl-8-ribityllumazine synthase activity"/>
    <property type="evidence" value="ECO:0007669"/>
    <property type="project" value="UniProtKB-UniRule"/>
</dbReference>
<evidence type="ECO:0000256" key="2">
    <source>
        <dbReference type="ARBA" id="ARBA00007424"/>
    </source>
</evidence>
<dbReference type="CDD" id="cd09209">
    <property type="entry name" value="Lumazine_synthase-I"/>
    <property type="match status" value="1"/>
</dbReference>
<evidence type="ECO:0000256" key="6">
    <source>
        <dbReference type="ARBA" id="ARBA00048785"/>
    </source>
</evidence>